<feature type="non-terminal residue" evidence="1">
    <location>
        <position position="1"/>
    </location>
</feature>
<dbReference type="Proteomes" id="UP000789901">
    <property type="component" value="Unassembled WGS sequence"/>
</dbReference>
<comment type="caution">
    <text evidence="1">The sequence shown here is derived from an EMBL/GenBank/DDBJ whole genome shotgun (WGS) entry which is preliminary data.</text>
</comment>
<name>A0ABN7XTB7_GIGMA</name>
<keyword evidence="2" id="KW-1185">Reference proteome</keyword>
<organism evidence="1 2">
    <name type="scientific">Gigaspora margarita</name>
    <dbReference type="NCBI Taxonomy" id="4874"/>
    <lineage>
        <taxon>Eukaryota</taxon>
        <taxon>Fungi</taxon>
        <taxon>Fungi incertae sedis</taxon>
        <taxon>Mucoromycota</taxon>
        <taxon>Glomeromycotina</taxon>
        <taxon>Glomeromycetes</taxon>
        <taxon>Diversisporales</taxon>
        <taxon>Gigasporaceae</taxon>
        <taxon>Gigaspora</taxon>
    </lineage>
</organism>
<accession>A0ABN7XTB7</accession>
<evidence type="ECO:0000313" key="2">
    <source>
        <dbReference type="Proteomes" id="UP000789901"/>
    </source>
</evidence>
<proteinExistence type="predicted"/>
<protein>
    <submittedName>
        <fullName evidence="1">44573_t:CDS:1</fullName>
    </submittedName>
</protein>
<sequence>SREEEEDLNIEEIINEEWEVIEKAILKAASKHIPSKIIKYRPEEVTKHVDRSPLFWNIKNLERLTR</sequence>
<dbReference type="EMBL" id="CAJVQB010167851">
    <property type="protein sequence ID" value="CAG8857159.1"/>
    <property type="molecule type" value="Genomic_DNA"/>
</dbReference>
<reference evidence="1 2" key="1">
    <citation type="submission" date="2021-06" db="EMBL/GenBank/DDBJ databases">
        <authorList>
            <person name="Kallberg Y."/>
            <person name="Tangrot J."/>
            <person name="Rosling A."/>
        </authorList>
    </citation>
    <scope>NUCLEOTIDE SEQUENCE [LARGE SCALE GENOMIC DNA]</scope>
    <source>
        <strain evidence="1 2">120-4 pot B 10/14</strain>
    </source>
</reference>
<evidence type="ECO:0000313" key="1">
    <source>
        <dbReference type="EMBL" id="CAG8857159.1"/>
    </source>
</evidence>
<gene>
    <name evidence="1" type="ORF">GMARGA_LOCUS45980</name>
</gene>